<keyword evidence="5" id="KW-0636">Prenylation</keyword>
<evidence type="ECO:0000256" key="6">
    <source>
        <dbReference type="ARBA" id="ARBA00024045"/>
    </source>
</evidence>
<dbReference type="SUPFAM" id="SSF55008">
    <property type="entry name" value="HMA, heavy metal-associated domain"/>
    <property type="match status" value="1"/>
</dbReference>
<evidence type="ECO:0000256" key="1">
    <source>
        <dbReference type="ARBA" id="ARBA00004170"/>
    </source>
</evidence>
<evidence type="ECO:0000256" key="2">
    <source>
        <dbReference type="ARBA" id="ARBA00022481"/>
    </source>
</evidence>
<accession>A0A830B8M9</accession>
<evidence type="ECO:0000256" key="7">
    <source>
        <dbReference type="SAM" id="MobiDB-lite"/>
    </source>
</evidence>
<dbReference type="AlphaFoldDB" id="A0A830B8M9"/>
<dbReference type="Gene3D" id="3.30.70.100">
    <property type="match status" value="1"/>
</dbReference>
<keyword evidence="10" id="KW-1185">Reference proteome</keyword>
<reference evidence="9" key="1">
    <citation type="submission" date="2020-07" db="EMBL/GenBank/DDBJ databases">
        <title>Ethylene signaling mediates host invasion by parasitic plants.</title>
        <authorList>
            <person name="Yoshida S."/>
        </authorList>
    </citation>
    <scope>NUCLEOTIDE SEQUENCE</scope>
    <source>
        <strain evidence="9">Okayama</strain>
    </source>
</reference>
<keyword evidence="3" id="KW-0479">Metal-binding</keyword>
<evidence type="ECO:0000313" key="9">
    <source>
        <dbReference type="EMBL" id="GFP81064.1"/>
    </source>
</evidence>
<comment type="caution">
    <text evidence="9">The sequence shown here is derived from an EMBL/GenBank/DDBJ whole genome shotgun (WGS) entry which is preliminary data.</text>
</comment>
<proteinExistence type="inferred from homology"/>
<name>A0A830B8M9_9LAMI</name>
<dbReference type="GO" id="GO:0009626">
    <property type="term" value="P:plant-type hypersensitive response"/>
    <property type="evidence" value="ECO:0007669"/>
    <property type="project" value="UniProtKB-KW"/>
</dbReference>
<comment type="similarity">
    <text evidence="6">Belongs to the HIPP family.</text>
</comment>
<evidence type="ECO:0000256" key="3">
    <source>
        <dbReference type="ARBA" id="ARBA00022723"/>
    </source>
</evidence>
<dbReference type="InterPro" id="IPR036163">
    <property type="entry name" value="HMA_dom_sf"/>
</dbReference>
<dbReference type="PANTHER" id="PTHR45811">
    <property type="entry name" value="COPPER TRANSPORT PROTEIN FAMILY-RELATED"/>
    <property type="match status" value="1"/>
</dbReference>
<dbReference type="Pfam" id="PF00403">
    <property type="entry name" value="HMA"/>
    <property type="match status" value="1"/>
</dbReference>
<comment type="subcellular location">
    <subcellularLocation>
        <location evidence="1">Membrane</location>
        <topology evidence="1">Peripheral membrane protein</topology>
    </subcellularLocation>
</comment>
<dbReference type="Proteomes" id="UP000653305">
    <property type="component" value="Unassembled WGS sequence"/>
</dbReference>
<keyword evidence="4" id="KW-0449">Lipoprotein</keyword>
<keyword evidence="2" id="KW-0488">Methylation</keyword>
<organism evidence="9 10">
    <name type="scientific">Phtheirospermum japonicum</name>
    <dbReference type="NCBI Taxonomy" id="374723"/>
    <lineage>
        <taxon>Eukaryota</taxon>
        <taxon>Viridiplantae</taxon>
        <taxon>Streptophyta</taxon>
        <taxon>Embryophyta</taxon>
        <taxon>Tracheophyta</taxon>
        <taxon>Spermatophyta</taxon>
        <taxon>Magnoliopsida</taxon>
        <taxon>eudicotyledons</taxon>
        <taxon>Gunneridae</taxon>
        <taxon>Pentapetalae</taxon>
        <taxon>asterids</taxon>
        <taxon>lamiids</taxon>
        <taxon>Lamiales</taxon>
        <taxon>Orobanchaceae</taxon>
        <taxon>Orobanchaceae incertae sedis</taxon>
        <taxon>Phtheirospermum</taxon>
    </lineage>
</organism>
<dbReference type="GO" id="GO:0016020">
    <property type="term" value="C:membrane"/>
    <property type="evidence" value="ECO:0007669"/>
    <property type="project" value="UniProtKB-SubCell"/>
</dbReference>
<dbReference type="InterPro" id="IPR051863">
    <property type="entry name" value="HIPP"/>
</dbReference>
<protein>
    <recommendedName>
        <fullName evidence="8">HMA domain-containing protein</fullName>
    </recommendedName>
</protein>
<evidence type="ECO:0000313" key="10">
    <source>
        <dbReference type="Proteomes" id="UP000653305"/>
    </source>
</evidence>
<sequence>MSMIYDNWERLVAAVLDREHLRQLSRDDSSVYSIGTSSDSRFSSPLNDVVSLDIPVPGPGPHDARSSSLSAQSASGNTTLLKKVVFKVDVKDDRDKKKVMKAVSSFSGVDSVSMDMMLRKLTIVGDIDPVRVTQKLRKSHHTEILSVGPAK</sequence>
<gene>
    <name evidence="9" type="ORF">PHJA_000249700</name>
</gene>
<feature type="region of interest" description="Disordered" evidence="7">
    <location>
        <begin position="53"/>
        <end position="74"/>
    </location>
</feature>
<dbReference type="GO" id="GO:0046872">
    <property type="term" value="F:metal ion binding"/>
    <property type="evidence" value="ECO:0007669"/>
    <property type="project" value="UniProtKB-KW"/>
</dbReference>
<dbReference type="InterPro" id="IPR006121">
    <property type="entry name" value="HMA_dom"/>
</dbReference>
<evidence type="ECO:0000256" key="4">
    <source>
        <dbReference type="ARBA" id="ARBA00023288"/>
    </source>
</evidence>
<dbReference type="PANTHER" id="PTHR45811:SF49">
    <property type="entry name" value="OS04G0667600 PROTEIN"/>
    <property type="match status" value="1"/>
</dbReference>
<evidence type="ECO:0000259" key="8">
    <source>
        <dbReference type="PROSITE" id="PS50846"/>
    </source>
</evidence>
<dbReference type="OrthoDB" id="1923658at2759"/>
<evidence type="ECO:0000256" key="5">
    <source>
        <dbReference type="ARBA" id="ARBA00023289"/>
    </source>
</evidence>
<feature type="domain" description="HMA" evidence="8">
    <location>
        <begin position="81"/>
        <end position="148"/>
    </location>
</feature>
<dbReference type="PROSITE" id="PS50846">
    <property type="entry name" value="HMA_2"/>
    <property type="match status" value="1"/>
</dbReference>
<dbReference type="EMBL" id="BMAC01000026">
    <property type="protein sequence ID" value="GFP81064.1"/>
    <property type="molecule type" value="Genomic_DNA"/>
</dbReference>